<evidence type="ECO:0000256" key="1">
    <source>
        <dbReference type="SAM" id="SignalP"/>
    </source>
</evidence>
<keyword evidence="3" id="KW-1185">Reference proteome</keyword>
<comment type="caution">
    <text evidence="2">The sequence shown here is derived from an EMBL/GenBank/DDBJ whole genome shotgun (WGS) entry which is preliminary data.</text>
</comment>
<name>A0A420AC63_SPHD1</name>
<dbReference type="Proteomes" id="UP000286246">
    <property type="component" value="Unassembled WGS sequence"/>
</dbReference>
<dbReference type="InterPro" id="IPR032578">
    <property type="entry name" value="DUF4919"/>
</dbReference>
<proteinExistence type="predicted"/>
<feature type="signal peptide" evidence="1">
    <location>
        <begin position="1"/>
        <end position="18"/>
    </location>
</feature>
<evidence type="ECO:0000313" key="3">
    <source>
        <dbReference type="Proteomes" id="UP000286246"/>
    </source>
</evidence>
<sequence length="225" mass="25568">MKLLFLLFGLFTTSLTFAQVHWQKPQYDEIKKVIAAENSENNYDKLLKRFNDLDTTLSDEHYFVLYYGQYFQDNYSPAGRGNNLISKLARSVNDNNYQTFKDSLISTKHQYPFDLRGLSAGSGLAHKFADNEFAAKLDKQFIGILKAIFSTGDGKSLETALHILNVSDEYVICDVLNVSVTGQRTVKNCDLLTTENNTVFDKGIYFNIEKIFEGYAKIFGTKSNP</sequence>
<dbReference type="AlphaFoldDB" id="A0A420AC63"/>
<gene>
    <name evidence="2" type="ORF">DFQ12_5666</name>
</gene>
<feature type="chain" id="PRO_5019098634" evidence="1">
    <location>
        <begin position="19"/>
        <end position="225"/>
    </location>
</feature>
<evidence type="ECO:0000313" key="2">
    <source>
        <dbReference type="EMBL" id="RKE42067.1"/>
    </source>
</evidence>
<keyword evidence="1" id="KW-0732">Signal</keyword>
<dbReference type="EMBL" id="RAPY01000009">
    <property type="protein sequence ID" value="RKE42067.1"/>
    <property type="molecule type" value="Genomic_DNA"/>
</dbReference>
<reference evidence="2 3" key="1">
    <citation type="submission" date="2018-09" db="EMBL/GenBank/DDBJ databases">
        <title>Genomic Encyclopedia of Type Strains, Phase III (KMG-III): the genomes of soil and plant-associated and newly described type strains.</title>
        <authorList>
            <person name="Whitman W."/>
        </authorList>
    </citation>
    <scope>NUCLEOTIDE SEQUENCE [LARGE SCALE GENOMIC DNA]</scope>
    <source>
        <strain evidence="2 3">CECT 7938</strain>
    </source>
</reference>
<organism evidence="2 3">
    <name type="scientific">Sphingobacterium detergens</name>
    <dbReference type="NCBI Taxonomy" id="1145106"/>
    <lineage>
        <taxon>Bacteria</taxon>
        <taxon>Pseudomonadati</taxon>
        <taxon>Bacteroidota</taxon>
        <taxon>Sphingobacteriia</taxon>
        <taxon>Sphingobacteriales</taxon>
        <taxon>Sphingobacteriaceae</taxon>
        <taxon>Sphingobacterium</taxon>
    </lineage>
</organism>
<dbReference type="Pfam" id="PF16266">
    <property type="entry name" value="DUF4919"/>
    <property type="match status" value="1"/>
</dbReference>
<accession>A0A420AC63</accession>
<dbReference type="RefSeq" id="WP_120262218.1">
    <property type="nucleotide sequence ID" value="NZ_RAPY01000009.1"/>
</dbReference>
<protein>
    <submittedName>
        <fullName evidence="2">Uncharacterized protein DUF4919</fullName>
    </submittedName>
</protein>
<dbReference type="OrthoDB" id="686440at2"/>